<evidence type="ECO:0000313" key="1">
    <source>
        <dbReference type="EMBL" id="RTR12736.1"/>
    </source>
</evidence>
<comment type="caution">
    <text evidence="1">The sequence shown here is derived from an EMBL/GenBank/DDBJ whole genome shotgun (WGS) entry which is preliminary data.</text>
</comment>
<organism evidence="1 2">
    <name type="scientific">Azospirillum griseum</name>
    <dbReference type="NCBI Taxonomy" id="2496639"/>
    <lineage>
        <taxon>Bacteria</taxon>
        <taxon>Pseudomonadati</taxon>
        <taxon>Pseudomonadota</taxon>
        <taxon>Alphaproteobacteria</taxon>
        <taxon>Rhodospirillales</taxon>
        <taxon>Azospirillaceae</taxon>
        <taxon>Azospirillum</taxon>
    </lineage>
</organism>
<name>A0A431V9X3_9PROT</name>
<dbReference type="AlphaFoldDB" id="A0A431V9X3"/>
<reference evidence="1 2" key="1">
    <citation type="submission" date="2018-12" db="EMBL/GenBank/DDBJ databases">
        <authorList>
            <person name="Yang Y."/>
        </authorList>
    </citation>
    <scope>NUCLEOTIDE SEQUENCE [LARGE SCALE GENOMIC DNA]</scope>
    <source>
        <strain evidence="1 2">L-25-5w-1</strain>
    </source>
</reference>
<dbReference type="EMBL" id="RXMA01000052">
    <property type="protein sequence ID" value="RTR12736.1"/>
    <property type="molecule type" value="Genomic_DNA"/>
</dbReference>
<protein>
    <submittedName>
        <fullName evidence="1">Uncharacterized protein</fullName>
    </submittedName>
</protein>
<accession>A0A431V9X3</accession>
<dbReference type="Proteomes" id="UP000277007">
    <property type="component" value="Unassembled WGS sequence"/>
</dbReference>
<gene>
    <name evidence="1" type="ORF">EJ903_25285</name>
</gene>
<proteinExistence type="predicted"/>
<sequence>MLTITPDQASTLPPEARRALAALCVAMFPEYLSLRGGDDAEPVGAAGSLAETGEPVDVPPEQILTLLAGIDPKSEAFLRCLAEHNGTAGLGALQQAIDHSYVGGIRSGLTRRIRAMVRDGEIPAQSEPNTAVLFAVKHNTFRLSPVTTAALREHFGF</sequence>
<evidence type="ECO:0000313" key="2">
    <source>
        <dbReference type="Proteomes" id="UP000277007"/>
    </source>
</evidence>
<dbReference type="RefSeq" id="WP_126620652.1">
    <property type="nucleotide sequence ID" value="NZ_JBHUCY010000047.1"/>
</dbReference>
<keyword evidence="2" id="KW-1185">Reference proteome</keyword>